<sequence length="500" mass="53280">MSTETPTAKLRIGSKWIDGGGATGSTPVFNPSTGEIIAKTPVGSASDVDAAVAAALDAQPEWAETPVVERARVMFAYRELIARHFEELARLVTREHGKTYGEARAEVQRGLEMVEFACSVPVMLSGDTFPQIAESVDGETNRHPVGVCVGITPYNFPNMVPLWMFPIAITCGNTFVLKPSEKVPLSAIRLVELLVEAGLPDGVINLVHGGKEVVDALLQHRDVAAVSFVGSTSVAKHVYQLGTAHGKRVQAAGGAKNHLIIMPDADVDQSSKALAASAFGCAGQRCMAGSVAIAVGSAGDPLLEQLVGFAGKLKVAPTDNNDASEMGPVISGDHRSRVAGYLETAERVGAKVVLDGRDVDAGDAFLLGPSIVDQVTTDMPLWKEEIFGPLLSVVRVDSLQEALAIGRACPFGNGASIFTSDGYAAREFKRHFNAGMIGINVGVPAPMAWLPFTGWNQSFFGDLHIQGTEGVQFYTRQKMTLTRWFESASESHHDPVWKSK</sequence>
<dbReference type="SUPFAM" id="SSF53720">
    <property type="entry name" value="ALDH-like"/>
    <property type="match status" value="1"/>
</dbReference>
<evidence type="ECO:0000313" key="6">
    <source>
        <dbReference type="Proteomes" id="UP000319004"/>
    </source>
</evidence>
<dbReference type="GO" id="GO:0006210">
    <property type="term" value="P:thymine catabolic process"/>
    <property type="evidence" value="ECO:0007669"/>
    <property type="project" value="TreeGrafter"/>
</dbReference>
<dbReference type="Proteomes" id="UP000319004">
    <property type="component" value="Chromosome"/>
</dbReference>
<dbReference type="FunFam" id="3.40.605.10:FF:000003">
    <property type="entry name" value="Methylmalonate-semialdehyde dehydrogenase [acylating]"/>
    <property type="match status" value="1"/>
</dbReference>
<gene>
    <name evidence="5" type="primary">mmsA</name>
    <name evidence="5" type="ORF">Enr13x_70140</name>
</gene>
<dbReference type="InterPro" id="IPR016160">
    <property type="entry name" value="Ald_DH_CS_CYS"/>
</dbReference>
<dbReference type="Pfam" id="PF00171">
    <property type="entry name" value="Aldedh"/>
    <property type="match status" value="1"/>
</dbReference>
<keyword evidence="3" id="KW-0520">NAD</keyword>
<keyword evidence="2 5" id="KW-0560">Oxidoreductase</keyword>
<dbReference type="Gene3D" id="3.40.309.10">
    <property type="entry name" value="Aldehyde Dehydrogenase, Chain A, domain 2"/>
    <property type="match status" value="1"/>
</dbReference>
<dbReference type="PANTHER" id="PTHR43866">
    <property type="entry name" value="MALONATE-SEMIALDEHYDE DEHYDROGENASE"/>
    <property type="match status" value="1"/>
</dbReference>
<feature type="domain" description="Aldehyde dehydrogenase" evidence="4">
    <location>
        <begin position="24"/>
        <end position="479"/>
    </location>
</feature>
<dbReference type="CDD" id="cd07085">
    <property type="entry name" value="ALDH_F6_MMSDH"/>
    <property type="match status" value="1"/>
</dbReference>
<dbReference type="RefSeq" id="WP_145391190.1">
    <property type="nucleotide sequence ID" value="NZ_CP037423.1"/>
</dbReference>
<evidence type="ECO:0000256" key="1">
    <source>
        <dbReference type="ARBA" id="ARBA00013048"/>
    </source>
</evidence>
<name>A0A518I1W7_9BACT</name>
<dbReference type="AlphaFoldDB" id="A0A518I1W7"/>
<dbReference type="EMBL" id="CP037423">
    <property type="protein sequence ID" value="QDV47105.1"/>
    <property type="molecule type" value="Genomic_DNA"/>
</dbReference>
<dbReference type="PROSITE" id="PS00070">
    <property type="entry name" value="ALDEHYDE_DEHYDR_CYS"/>
    <property type="match status" value="1"/>
</dbReference>
<dbReference type="FunFam" id="3.40.309.10:FF:000002">
    <property type="entry name" value="Methylmalonate-semialdehyde dehydrogenase (Acylating)"/>
    <property type="match status" value="1"/>
</dbReference>
<proteinExistence type="predicted"/>
<dbReference type="GO" id="GO:0006574">
    <property type="term" value="P:L-valine catabolic process"/>
    <property type="evidence" value="ECO:0007669"/>
    <property type="project" value="TreeGrafter"/>
</dbReference>
<dbReference type="GO" id="GO:0004491">
    <property type="term" value="F:methylmalonate-semialdehyde dehydrogenase (acylating, NAD) activity"/>
    <property type="evidence" value="ECO:0007669"/>
    <property type="project" value="UniProtKB-EC"/>
</dbReference>
<dbReference type="OrthoDB" id="4503395at2"/>
<reference evidence="5 6" key="1">
    <citation type="submission" date="2019-03" db="EMBL/GenBank/DDBJ databases">
        <title>Deep-cultivation of Planctomycetes and their phenomic and genomic characterization uncovers novel biology.</title>
        <authorList>
            <person name="Wiegand S."/>
            <person name="Jogler M."/>
            <person name="Boedeker C."/>
            <person name="Pinto D."/>
            <person name="Vollmers J."/>
            <person name="Rivas-Marin E."/>
            <person name="Kohn T."/>
            <person name="Peeters S.H."/>
            <person name="Heuer A."/>
            <person name="Rast P."/>
            <person name="Oberbeckmann S."/>
            <person name="Bunk B."/>
            <person name="Jeske O."/>
            <person name="Meyerdierks A."/>
            <person name="Storesund J.E."/>
            <person name="Kallscheuer N."/>
            <person name="Luecker S."/>
            <person name="Lage O.M."/>
            <person name="Pohl T."/>
            <person name="Merkel B.J."/>
            <person name="Hornburger P."/>
            <person name="Mueller R.-W."/>
            <person name="Bruemmer F."/>
            <person name="Labrenz M."/>
            <person name="Spormann A.M."/>
            <person name="Op den Camp H."/>
            <person name="Overmann J."/>
            <person name="Amann R."/>
            <person name="Jetten M.S.M."/>
            <person name="Mascher T."/>
            <person name="Medema M.H."/>
            <person name="Devos D.P."/>
            <person name="Kaster A.-K."/>
            <person name="Ovreas L."/>
            <person name="Rohde M."/>
            <person name="Galperin M.Y."/>
            <person name="Jogler C."/>
        </authorList>
    </citation>
    <scope>NUCLEOTIDE SEQUENCE [LARGE SCALE GENOMIC DNA]</scope>
    <source>
        <strain evidence="5 6">Enr13</strain>
    </source>
</reference>
<evidence type="ECO:0000256" key="3">
    <source>
        <dbReference type="ARBA" id="ARBA00023027"/>
    </source>
</evidence>
<evidence type="ECO:0000256" key="2">
    <source>
        <dbReference type="ARBA" id="ARBA00023002"/>
    </source>
</evidence>
<protein>
    <recommendedName>
        <fullName evidence="1">methylmalonate-semialdehyde dehydrogenase (CoA acylating)</fullName>
        <ecNumber evidence="1">1.2.1.27</ecNumber>
    </recommendedName>
</protein>
<dbReference type="InterPro" id="IPR016162">
    <property type="entry name" value="Ald_DH_N"/>
</dbReference>
<keyword evidence="6" id="KW-1185">Reference proteome</keyword>
<dbReference type="InterPro" id="IPR010061">
    <property type="entry name" value="MeMal-semiAld_DH"/>
</dbReference>
<accession>A0A518I1W7</accession>
<dbReference type="Gene3D" id="3.40.605.10">
    <property type="entry name" value="Aldehyde Dehydrogenase, Chain A, domain 1"/>
    <property type="match status" value="1"/>
</dbReference>
<dbReference type="EC" id="1.2.1.27" evidence="1"/>
<dbReference type="InterPro" id="IPR016161">
    <property type="entry name" value="Ald_DH/histidinol_DH"/>
</dbReference>
<dbReference type="PANTHER" id="PTHR43866:SF4">
    <property type="entry name" value="MALONATE-SEMIALDEHYDE DEHYDROGENASE"/>
    <property type="match status" value="1"/>
</dbReference>
<organism evidence="5 6">
    <name type="scientific">Stieleria neptunia</name>
    <dbReference type="NCBI Taxonomy" id="2527979"/>
    <lineage>
        <taxon>Bacteria</taxon>
        <taxon>Pseudomonadati</taxon>
        <taxon>Planctomycetota</taxon>
        <taxon>Planctomycetia</taxon>
        <taxon>Pirellulales</taxon>
        <taxon>Pirellulaceae</taxon>
        <taxon>Stieleria</taxon>
    </lineage>
</organism>
<evidence type="ECO:0000259" key="4">
    <source>
        <dbReference type="Pfam" id="PF00171"/>
    </source>
</evidence>
<dbReference type="InterPro" id="IPR016163">
    <property type="entry name" value="Ald_DH_C"/>
</dbReference>
<dbReference type="InterPro" id="IPR015590">
    <property type="entry name" value="Aldehyde_DH_dom"/>
</dbReference>
<dbReference type="KEGG" id="snep:Enr13x_70140"/>
<evidence type="ECO:0000313" key="5">
    <source>
        <dbReference type="EMBL" id="QDV47105.1"/>
    </source>
</evidence>
<dbReference type="NCBIfam" id="TIGR01722">
    <property type="entry name" value="MMSDH"/>
    <property type="match status" value="1"/>
</dbReference>